<protein>
    <recommendedName>
        <fullName evidence="7">BTB domain-containing protein</fullName>
    </recommendedName>
</protein>
<feature type="domain" description="MATH" evidence="4">
    <location>
        <begin position="22"/>
        <end position="136"/>
    </location>
</feature>
<dbReference type="SUPFAM" id="SSF49599">
    <property type="entry name" value="TRAF domain-like"/>
    <property type="match status" value="1"/>
</dbReference>
<gene>
    <name evidence="5" type="primary">ga18081</name>
    <name evidence="5" type="ORF">PR202_ga18081</name>
</gene>
<dbReference type="Gene3D" id="2.60.210.10">
    <property type="entry name" value="Apoptosis, Tumor Necrosis Factor Receptor Associated Protein 2, Chain A"/>
    <property type="match status" value="1"/>
</dbReference>
<reference evidence="5" key="2">
    <citation type="submission" date="2021-12" db="EMBL/GenBank/DDBJ databases">
        <title>Resequencing data analysis of finger millet.</title>
        <authorList>
            <person name="Hatakeyama M."/>
            <person name="Aluri S."/>
            <person name="Balachadran M.T."/>
            <person name="Sivarajan S.R."/>
            <person name="Poveda L."/>
            <person name="Shimizu-Inatsugi R."/>
            <person name="Schlapbach R."/>
            <person name="Sreeman S.M."/>
            <person name="Shimizu K.K."/>
        </authorList>
    </citation>
    <scope>NUCLEOTIDE SEQUENCE</scope>
</reference>
<feature type="region of interest" description="Disordered" evidence="2">
    <location>
        <begin position="146"/>
        <end position="168"/>
    </location>
</feature>
<evidence type="ECO:0000256" key="2">
    <source>
        <dbReference type="SAM" id="MobiDB-lite"/>
    </source>
</evidence>
<proteinExistence type="predicted"/>
<evidence type="ECO:0008006" key="7">
    <source>
        <dbReference type="Google" id="ProtNLM"/>
    </source>
</evidence>
<dbReference type="Gene3D" id="3.30.710.10">
    <property type="entry name" value="Potassium Channel Kv1.1, Chain A"/>
    <property type="match status" value="1"/>
</dbReference>
<dbReference type="PANTHER" id="PTHR26379">
    <property type="entry name" value="BTB/POZ AND MATH DOMAIN-CONTAINING PROTEIN 1"/>
    <property type="match status" value="1"/>
</dbReference>
<comment type="pathway">
    <text evidence="1">Protein modification; protein ubiquitination.</text>
</comment>
<dbReference type="CDD" id="cd00121">
    <property type="entry name" value="MATH"/>
    <property type="match status" value="1"/>
</dbReference>
<dbReference type="PROSITE" id="PS50144">
    <property type="entry name" value="MATH"/>
    <property type="match status" value="1"/>
</dbReference>
<name>A0AAV5CRS9_ELECO</name>
<sequence>MGAGSQSPRTRTASTCTPQAARGTHTFKITGYSLLKGLGAGNCIRSTAFDVGGYQWCLKFYPDGDGSGKHTDHAGGPRHRQLHADAPRRDTDGGVQKRLVVGEKLRTTGTYTWMTKKELEASSYLWNDCLIIECNVTVITKEPIVVEEEETSPPPPEPSRRRVQVPPPDLSNNLQKLLEEKRGTDVTFTVKGRMFFAHKILLATQSPVFDAEF</sequence>
<evidence type="ECO:0000259" key="4">
    <source>
        <dbReference type="PROSITE" id="PS50144"/>
    </source>
</evidence>
<accession>A0AAV5CRS9</accession>
<dbReference type="Pfam" id="PF22486">
    <property type="entry name" value="MATH_2"/>
    <property type="match status" value="1"/>
</dbReference>
<dbReference type="GO" id="GO:0016567">
    <property type="term" value="P:protein ubiquitination"/>
    <property type="evidence" value="ECO:0007669"/>
    <property type="project" value="InterPro"/>
</dbReference>
<dbReference type="InterPro" id="IPR045005">
    <property type="entry name" value="BPM1-6"/>
</dbReference>
<keyword evidence="6" id="KW-1185">Reference proteome</keyword>
<dbReference type="Proteomes" id="UP001054889">
    <property type="component" value="Unassembled WGS sequence"/>
</dbReference>
<feature type="compositionally biased region" description="Basic and acidic residues" evidence="2">
    <location>
        <begin position="82"/>
        <end position="92"/>
    </location>
</feature>
<feature type="region of interest" description="Disordered" evidence="2">
    <location>
        <begin position="68"/>
        <end position="95"/>
    </location>
</feature>
<evidence type="ECO:0000259" key="3">
    <source>
        <dbReference type="PROSITE" id="PS50097"/>
    </source>
</evidence>
<dbReference type="PANTHER" id="PTHR26379:SF474">
    <property type="entry name" value="OS08G0228200 PROTEIN"/>
    <property type="match status" value="1"/>
</dbReference>
<reference evidence="5" key="1">
    <citation type="journal article" date="2018" name="DNA Res.">
        <title>Multiple hybrid de novo genome assembly of finger millet, an orphan allotetraploid crop.</title>
        <authorList>
            <person name="Hatakeyama M."/>
            <person name="Aluri S."/>
            <person name="Balachadran M.T."/>
            <person name="Sivarajan S.R."/>
            <person name="Patrignani A."/>
            <person name="Gruter S."/>
            <person name="Poveda L."/>
            <person name="Shimizu-Inatsugi R."/>
            <person name="Baeten J."/>
            <person name="Francoijs K.J."/>
            <person name="Nataraja K.N."/>
            <person name="Reddy Y.A.N."/>
            <person name="Phadnis S."/>
            <person name="Ravikumar R.L."/>
            <person name="Schlapbach R."/>
            <person name="Sreeman S.M."/>
            <person name="Shimizu K.K."/>
        </authorList>
    </citation>
    <scope>NUCLEOTIDE SEQUENCE</scope>
</reference>
<dbReference type="InterPro" id="IPR002083">
    <property type="entry name" value="MATH/TRAF_dom"/>
</dbReference>
<dbReference type="SUPFAM" id="SSF54695">
    <property type="entry name" value="POZ domain"/>
    <property type="match status" value="1"/>
</dbReference>
<feature type="domain" description="BTB" evidence="3">
    <location>
        <begin position="184"/>
        <end position="213"/>
    </location>
</feature>
<comment type="caution">
    <text evidence="5">The sequence shown here is derived from an EMBL/GenBank/DDBJ whole genome shotgun (WGS) entry which is preliminary data.</text>
</comment>
<dbReference type="AlphaFoldDB" id="A0AAV5CRS9"/>
<dbReference type="PROSITE" id="PS50097">
    <property type="entry name" value="BTB"/>
    <property type="match status" value="1"/>
</dbReference>
<dbReference type="EMBL" id="BQKI01000008">
    <property type="protein sequence ID" value="GJN00860.1"/>
    <property type="molecule type" value="Genomic_DNA"/>
</dbReference>
<evidence type="ECO:0000313" key="6">
    <source>
        <dbReference type="Proteomes" id="UP001054889"/>
    </source>
</evidence>
<dbReference type="InterPro" id="IPR008974">
    <property type="entry name" value="TRAF-like"/>
</dbReference>
<evidence type="ECO:0000313" key="5">
    <source>
        <dbReference type="EMBL" id="GJN00860.1"/>
    </source>
</evidence>
<dbReference type="InterPro" id="IPR011333">
    <property type="entry name" value="SKP1/BTB/POZ_sf"/>
</dbReference>
<dbReference type="Pfam" id="PF00651">
    <property type="entry name" value="BTB"/>
    <property type="match status" value="1"/>
</dbReference>
<evidence type="ECO:0000256" key="1">
    <source>
        <dbReference type="ARBA" id="ARBA00004906"/>
    </source>
</evidence>
<organism evidence="5 6">
    <name type="scientific">Eleusine coracana subsp. coracana</name>
    <dbReference type="NCBI Taxonomy" id="191504"/>
    <lineage>
        <taxon>Eukaryota</taxon>
        <taxon>Viridiplantae</taxon>
        <taxon>Streptophyta</taxon>
        <taxon>Embryophyta</taxon>
        <taxon>Tracheophyta</taxon>
        <taxon>Spermatophyta</taxon>
        <taxon>Magnoliopsida</taxon>
        <taxon>Liliopsida</taxon>
        <taxon>Poales</taxon>
        <taxon>Poaceae</taxon>
        <taxon>PACMAD clade</taxon>
        <taxon>Chloridoideae</taxon>
        <taxon>Cynodonteae</taxon>
        <taxon>Eleusininae</taxon>
        <taxon>Eleusine</taxon>
    </lineage>
</organism>
<dbReference type="InterPro" id="IPR000210">
    <property type="entry name" value="BTB/POZ_dom"/>
</dbReference>